<organism evidence="1 2">
    <name type="scientific">Microbulbifer spongiae</name>
    <dbReference type="NCBI Taxonomy" id="2944933"/>
    <lineage>
        <taxon>Bacteria</taxon>
        <taxon>Pseudomonadati</taxon>
        <taxon>Pseudomonadota</taxon>
        <taxon>Gammaproteobacteria</taxon>
        <taxon>Cellvibrionales</taxon>
        <taxon>Microbulbiferaceae</taxon>
        <taxon>Microbulbifer</taxon>
    </lineage>
</organism>
<dbReference type="PROSITE" id="PS51257">
    <property type="entry name" value="PROKAR_LIPOPROTEIN"/>
    <property type="match status" value="1"/>
</dbReference>
<dbReference type="InterPro" id="IPR021242">
    <property type="entry name" value="DUF2799"/>
</dbReference>
<gene>
    <name evidence="1" type="ORF">M8T91_12400</name>
</gene>
<name>A0ABY9E8R0_9GAMM</name>
<dbReference type="RefSeq" id="WP_301414475.1">
    <property type="nucleotide sequence ID" value="NZ_CP098023.1"/>
</dbReference>
<evidence type="ECO:0000313" key="2">
    <source>
        <dbReference type="Proteomes" id="UP001321520"/>
    </source>
</evidence>
<keyword evidence="2" id="KW-1185">Reference proteome</keyword>
<protein>
    <submittedName>
        <fullName evidence="1">DUF2799 domain-containing protein</fullName>
    </submittedName>
</protein>
<accession>A0ABY9E8R0</accession>
<dbReference type="Proteomes" id="UP001321520">
    <property type="component" value="Chromosome"/>
</dbReference>
<dbReference type="Pfam" id="PF10973">
    <property type="entry name" value="DUF2799"/>
    <property type="match status" value="1"/>
</dbReference>
<reference evidence="1 2" key="1">
    <citation type="submission" date="2022-05" db="EMBL/GenBank/DDBJ databases">
        <title>Microbulbifer sp. nov., isolated from sponge.</title>
        <authorList>
            <person name="Gao L."/>
        </authorList>
    </citation>
    <scope>NUCLEOTIDE SEQUENCE [LARGE SCALE GENOMIC DNA]</scope>
    <source>
        <strain evidence="1 2">MI-G</strain>
    </source>
</reference>
<sequence length="209" mass="23512">MKLSYKITPLAASILFATGCATMSEEECRLADWQALGYEDGAAGRGLDYMQKRRQTCAKYHVQINTHTYRSGRNEGLQIYCTEIHGFAEGRAGEIYNGVCPANLEGHFLQGYNTGRAIFMTLSAVQSLEATIHDLELERESLLEDLTEKGALLIADEATREERIHLLAEIARLKTRHTELGIDIDNLTFELTQRQAEYQAVLSRSPYHP</sequence>
<dbReference type="EMBL" id="CP098023">
    <property type="protein sequence ID" value="WKD48707.1"/>
    <property type="molecule type" value="Genomic_DNA"/>
</dbReference>
<proteinExistence type="predicted"/>
<evidence type="ECO:0000313" key="1">
    <source>
        <dbReference type="EMBL" id="WKD48707.1"/>
    </source>
</evidence>